<evidence type="ECO:0000313" key="1">
    <source>
        <dbReference type="EMBL" id="KKM77461.1"/>
    </source>
</evidence>
<name>A0A0F9KRL7_9ZZZZ</name>
<dbReference type="EMBL" id="LAZR01008639">
    <property type="protein sequence ID" value="KKM77461.1"/>
    <property type="molecule type" value="Genomic_DNA"/>
</dbReference>
<accession>A0A0F9KRL7</accession>
<sequence length="49" mass="5540">MKERRKVLGILTFVVLFALTINKFKISTYIGLKDHLNDIISPDNSYGGV</sequence>
<protein>
    <submittedName>
        <fullName evidence="1">Uncharacterized protein</fullName>
    </submittedName>
</protein>
<comment type="caution">
    <text evidence="1">The sequence shown here is derived from an EMBL/GenBank/DDBJ whole genome shotgun (WGS) entry which is preliminary data.</text>
</comment>
<dbReference type="AlphaFoldDB" id="A0A0F9KRL7"/>
<organism evidence="1">
    <name type="scientific">marine sediment metagenome</name>
    <dbReference type="NCBI Taxonomy" id="412755"/>
    <lineage>
        <taxon>unclassified sequences</taxon>
        <taxon>metagenomes</taxon>
        <taxon>ecological metagenomes</taxon>
    </lineage>
</organism>
<proteinExistence type="predicted"/>
<gene>
    <name evidence="1" type="ORF">LCGC14_1369820</name>
</gene>
<reference evidence="1" key="1">
    <citation type="journal article" date="2015" name="Nature">
        <title>Complex archaea that bridge the gap between prokaryotes and eukaryotes.</title>
        <authorList>
            <person name="Spang A."/>
            <person name="Saw J.H."/>
            <person name="Jorgensen S.L."/>
            <person name="Zaremba-Niedzwiedzka K."/>
            <person name="Martijn J."/>
            <person name="Lind A.E."/>
            <person name="van Eijk R."/>
            <person name="Schleper C."/>
            <person name="Guy L."/>
            <person name="Ettema T.J."/>
        </authorList>
    </citation>
    <scope>NUCLEOTIDE SEQUENCE</scope>
</reference>